<sequence>MTMQGYAVLYSALVIALFAAVVWKTDILRDRGPLAPGFANGQQTFSLARSQLIWWTFLVAVIAGWTLLTTNNLPAPTLELLGLLGISVATSGVASLIDAPAGAAPAPALRSRGWLQDILDDGQGVSIHRYQALLANIGIGVAFLYKSVQLQSFYPIDANWLVVLGLSSITYVGMKSREGGTMAAQTAPIPAQQTSGPASAPPSTPAVPA</sequence>
<dbReference type="RefSeq" id="WP_070978577.1">
    <property type="nucleotide sequence ID" value="NZ_CP017707.1"/>
</dbReference>
<dbReference type="KEGG" id="cvc:BKX93_02575"/>
<feature type="transmembrane region" description="Helical" evidence="2">
    <location>
        <begin position="52"/>
        <end position="68"/>
    </location>
</feature>
<evidence type="ECO:0000256" key="2">
    <source>
        <dbReference type="SAM" id="Phobius"/>
    </source>
</evidence>
<organism evidence="3 4">
    <name type="scientific">Chromobacterium vaccinii</name>
    <dbReference type="NCBI Taxonomy" id="1108595"/>
    <lineage>
        <taxon>Bacteria</taxon>
        <taxon>Pseudomonadati</taxon>
        <taxon>Pseudomonadota</taxon>
        <taxon>Betaproteobacteria</taxon>
        <taxon>Neisseriales</taxon>
        <taxon>Chromobacteriaceae</taxon>
        <taxon>Chromobacterium</taxon>
    </lineage>
</organism>
<dbReference type="Proteomes" id="UP000178776">
    <property type="component" value="Chromosome"/>
</dbReference>
<feature type="region of interest" description="Disordered" evidence="1">
    <location>
        <begin position="183"/>
        <end position="209"/>
    </location>
</feature>
<keyword evidence="2" id="KW-1133">Transmembrane helix</keyword>
<feature type="compositionally biased region" description="Pro residues" evidence="1">
    <location>
        <begin position="199"/>
        <end position="209"/>
    </location>
</feature>
<evidence type="ECO:0000313" key="4">
    <source>
        <dbReference type="Proteomes" id="UP000178776"/>
    </source>
</evidence>
<keyword evidence="2" id="KW-0812">Transmembrane</keyword>
<keyword evidence="2" id="KW-0472">Membrane</keyword>
<feature type="compositionally biased region" description="Low complexity" evidence="1">
    <location>
        <begin position="183"/>
        <end position="198"/>
    </location>
</feature>
<dbReference type="EMBL" id="CP017707">
    <property type="protein sequence ID" value="AOZ48994.1"/>
    <property type="molecule type" value="Genomic_DNA"/>
</dbReference>
<reference evidence="3 4" key="1">
    <citation type="submission" date="2016-10" db="EMBL/GenBank/DDBJ databases">
        <title>Chromobacterium muskegensis sp. nov., an insecticidal bacterium isolated from Sphagnum bogs.</title>
        <authorList>
            <person name="Sparks M.E."/>
            <person name="Blackburn M.B."/>
            <person name="Gundersen-Rindal D.E."/>
            <person name="Mitchell A."/>
            <person name="Farrar R."/>
            <person name="Kuhar D."/>
        </authorList>
    </citation>
    <scope>NUCLEOTIDE SEQUENCE [LARGE SCALE GENOMIC DNA]</scope>
    <source>
        <strain evidence="3 4">21-1</strain>
    </source>
</reference>
<feature type="transmembrane region" description="Helical" evidence="2">
    <location>
        <begin position="6"/>
        <end position="23"/>
    </location>
</feature>
<gene>
    <name evidence="3" type="ORF">BKX93_02575</name>
</gene>
<dbReference type="AlphaFoldDB" id="A0A1D9LCT8"/>
<evidence type="ECO:0000256" key="1">
    <source>
        <dbReference type="SAM" id="MobiDB-lite"/>
    </source>
</evidence>
<evidence type="ECO:0000313" key="3">
    <source>
        <dbReference type="EMBL" id="AOZ48994.1"/>
    </source>
</evidence>
<feature type="transmembrane region" description="Helical" evidence="2">
    <location>
        <begin position="80"/>
        <end position="109"/>
    </location>
</feature>
<protein>
    <submittedName>
        <fullName evidence="3">Uncharacterized protein</fullName>
    </submittedName>
</protein>
<dbReference type="STRING" id="1108595.BKX93_02575"/>
<name>A0A1D9LCT8_9NEIS</name>
<proteinExistence type="predicted"/>
<accession>A0A1D9LCT8</accession>
<dbReference type="GeneID" id="68840101"/>